<protein>
    <submittedName>
        <fullName evidence="2">Uncharacterized protein</fullName>
    </submittedName>
</protein>
<reference evidence="2 3" key="1">
    <citation type="submission" date="2018-11" db="EMBL/GenBank/DDBJ databases">
        <authorList>
            <consortium name="Pathogen Informatics"/>
        </authorList>
    </citation>
    <scope>NUCLEOTIDE SEQUENCE [LARGE SCALE GENOMIC DNA]</scope>
</reference>
<feature type="region of interest" description="Disordered" evidence="1">
    <location>
        <begin position="536"/>
        <end position="558"/>
    </location>
</feature>
<organism evidence="2 3">
    <name type="scientific">Gongylonema pulchrum</name>
    <dbReference type="NCBI Taxonomy" id="637853"/>
    <lineage>
        <taxon>Eukaryota</taxon>
        <taxon>Metazoa</taxon>
        <taxon>Ecdysozoa</taxon>
        <taxon>Nematoda</taxon>
        <taxon>Chromadorea</taxon>
        <taxon>Rhabditida</taxon>
        <taxon>Spirurina</taxon>
        <taxon>Spiruromorpha</taxon>
        <taxon>Spiruroidea</taxon>
        <taxon>Gongylonematidae</taxon>
        <taxon>Gongylonema</taxon>
    </lineage>
</organism>
<dbReference type="Proteomes" id="UP000271098">
    <property type="component" value="Unassembled WGS sequence"/>
</dbReference>
<name>A0A3P6Q4F8_9BILA</name>
<evidence type="ECO:0000256" key="1">
    <source>
        <dbReference type="SAM" id="MobiDB-lite"/>
    </source>
</evidence>
<proteinExistence type="predicted"/>
<evidence type="ECO:0000313" key="3">
    <source>
        <dbReference type="Proteomes" id="UP000271098"/>
    </source>
</evidence>
<keyword evidence="3" id="KW-1185">Reference proteome</keyword>
<dbReference type="OrthoDB" id="269822at2759"/>
<evidence type="ECO:0000313" key="2">
    <source>
        <dbReference type="EMBL" id="VDK27754.1"/>
    </source>
</evidence>
<dbReference type="AlphaFoldDB" id="A0A3P6Q4F8"/>
<gene>
    <name evidence="2" type="ORF">GPUH_LOCUS278</name>
</gene>
<dbReference type="EMBL" id="UYRT01000219">
    <property type="protein sequence ID" value="VDK27754.1"/>
    <property type="molecule type" value="Genomic_DNA"/>
</dbReference>
<accession>A0A3P6Q4F8</accession>
<feature type="compositionally biased region" description="Low complexity" evidence="1">
    <location>
        <begin position="548"/>
        <end position="558"/>
    </location>
</feature>
<sequence length="805" mass="90418">MGQIESADALVEDEIVDKSLSTIIHRILKVGVRDHQDETSSSSYQQQKKSLQDTLISLTSICLQFLEKTSVRQFTFLSALNKIVDVGLVYGFFKQSKITIHTSGFKNCFATEDDIQTTEDAMEAGAALNSANCRKKTDVQLDSKNSLENAFCSIPPDLLIESLRKAVEVQCSEVNGSKRSYCTPSNRLRRCWKHCSQILVARLILFLCNFKRFLNQISGKIHLKKITELLDPTLDPQLLCILLQMLAMIAMNPFVHQVLTELQIDDVLIQLLLPADDWYYTNHSTKYAHFVKQHAARILVYIGLGDRDIPNEDEYIQQTCGSTSYKQTNSLSAISVEGLLQRTLAELEKLTKNADAESTLFKGISKEGSLDSATLGYWNGFVTKITFGNLSEYLTMLSLIVDSELLLRLHLHKLSWDLNLVVKRRLSNINSTGTSSVEQQAGDKKRRESSAFQMLGRGLKLNYEINIRRCRSERVSRIDSETKQNLRRIKLKPRIAAEVAMNSILAQRGKKTSLSSPSVRHLPKYLQNLFRSRLGTDPSKISNRHAAETSSGSMTSSSEAAIEFTRTLQNYPLARREALRLKHRPERSLESPEPLISDTTDDLRNTSIPEIDVYSTNLPGSPDWNPLGSATTSHRRLSMELCINAAINCLAEPSRGLPLLPMIEVQRPSIMSTTCNGPFGAFISTTDSTNFMYLCAGDVQSQPPSRNSSFNLISEESSLDRQSFASQYSFTIPSWHSSQLSELRQPIRTARTSFTSDTTFLFPYDRELFRRGRTGSGTAPTKSLLLRHQSALSLDSADKIREVIH</sequence>